<evidence type="ECO:0000256" key="2">
    <source>
        <dbReference type="ARBA" id="ARBA00022840"/>
    </source>
</evidence>
<dbReference type="InterPro" id="IPR046342">
    <property type="entry name" value="CBS_dom_sf"/>
</dbReference>
<feature type="domain" description="Sigma-54 factor interaction" evidence="6">
    <location>
        <begin position="259"/>
        <end position="489"/>
    </location>
</feature>
<dbReference type="Gene3D" id="3.40.50.300">
    <property type="entry name" value="P-loop containing nucleotide triphosphate hydrolases"/>
    <property type="match status" value="1"/>
</dbReference>
<dbReference type="PROSITE" id="PS50045">
    <property type="entry name" value="SIGMA54_INTERACT_4"/>
    <property type="match status" value="1"/>
</dbReference>
<evidence type="ECO:0000313" key="8">
    <source>
        <dbReference type="EMBL" id="GBF34924.1"/>
    </source>
</evidence>
<dbReference type="InterPro" id="IPR025943">
    <property type="entry name" value="Sigma_54_int_dom_ATP-bd_2"/>
</dbReference>
<keyword evidence="9" id="KW-1185">Reference proteome</keyword>
<dbReference type="SMART" id="SM00382">
    <property type="entry name" value="AAA"/>
    <property type="match status" value="1"/>
</dbReference>
<dbReference type="PROSITE" id="PS50112">
    <property type="entry name" value="PAS"/>
    <property type="match status" value="1"/>
</dbReference>
<reference evidence="9" key="1">
    <citation type="submission" date="2018-02" db="EMBL/GenBank/DDBJ databases">
        <title>Genome sequence of Desulfocucumis palustris strain NAW-5.</title>
        <authorList>
            <person name="Watanabe M."/>
            <person name="Kojima H."/>
            <person name="Fukui M."/>
        </authorList>
    </citation>
    <scope>NUCLEOTIDE SEQUENCE [LARGE SCALE GENOMIC DNA]</scope>
    <source>
        <strain evidence="9">NAW-5</strain>
    </source>
</reference>
<dbReference type="AlphaFoldDB" id="A0A2L2XFY4"/>
<evidence type="ECO:0000313" key="9">
    <source>
        <dbReference type="Proteomes" id="UP000239549"/>
    </source>
</evidence>
<dbReference type="InterPro" id="IPR027417">
    <property type="entry name" value="P-loop_NTPase"/>
</dbReference>
<feature type="domain" description="PAS" evidence="7">
    <location>
        <begin position="120"/>
        <end position="165"/>
    </location>
</feature>
<dbReference type="InterPro" id="IPR035965">
    <property type="entry name" value="PAS-like_dom_sf"/>
</dbReference>
<dbReference type="SMART" id="SM00091">
    <property type="entry name" value="PAS"/>
    <property type="match status" value="1"/>
</dbReference>
<gene>
    <name evidence="8" type="ORF">DCCM_4044</name>
</gene>
<dbReference type="SUPFAM" id="SSF52540">
    <property type="entry name" value="P-loop containing nucleoside triphosphate hydrolases"/>
    <property type="match status" value="1"/>
</dbReference>
<protein>
    <submittedName>
        <fullName evidence="8">Zinc sigma-54-dependent two-component system response regulator</fullName>
    </submittedName>
</protein>
<keyword evidence="1" id="KW-0547">Nucleotide-binding</keyword>
<dbReference type="InterPro" id="IPR002078">
    <property type="entry name" value="Sigma_54_int"/>
</dbReference>
<keyword evidence="5" id="KW-0804">Transcription</keyword>
<dbReference type="Gene3D" id="1.10.10.60">
    <property type="entry name" value="Homeodomain-like"/>
    <property type="match status" value="1"/>
</dbReference>
<evidence type="ECO:0000256" key="1">
    <source>
        <dbReference type="ARBA" id="ARBA00022741"/>
    </source>
</evidence>
<evidence type="ECO:0000259" key="6">
    <source>
        <dbReference type="PROSITE" id="PS50045"/>
    </source>
</evidence>
<comment type="caution">
    <text evidence="8">The sequence shown here is derived from an EMBL/GenBank/DDBJ whole genome shotgun (WGS) entry which is preliminary data.</text>
</comment>
<evidence type="ECO:0000259" key="7">
    <source>
        <dbReference type="PROSITE" id="PS50112"/>
    </source>
</evidence>
<dbReference type="SUPFAM" id="SSF55785">
    <property type="entry name" value="PYP-like sensor domain (PAS domain)"/>
    <property type="match status" value="1"/>
</dbReference>
<dbReference type="Gene3D" id="3.10.580.10">
    <property type="entry name" value="CBS-domain"/>
    <property type="match status" value="1"/>
</dbReference>
<evidence type="ECO:0000256" key="5">
    <source>
        <dbReference type="ARBA" id="ARBA00023163"/>
    </source>
</evidence>
<dbReference type="SUPFAM" id="SSF46689">
    <property type="entry name" value="Homeodomain-like"/>
    <property type="match status" value="1"/>
</dbReference>
<name>A0A2L2XFY4_9FIRM</name>
<dbReference type="InterPro" id="IPR025662">
    <property type="entry name" value="Sigma_54_int_dom_ATP-bd_1"/>
</dbReference>
<keyword evidence="3" id="KW-0805">Transcription regulation</keyword>
<proteinExistence type="predicted"/>
<dbReference type="CDD" id="cd00009">
    <property type="entry name" value="AAA"/>
    <property type="match status" value="1"/>
</dbReference>
<dbReference type="InterPro" id="IPR058031">
    <property type="entry name" value="AAA_lid_NorR"/>
</dbReference>
<dbReference type="Pfam" id="PF13188">
    <property type="entry name" value="PAS_8"/>
    <property type="match status" value="1"/>
</dbReference>
<dbReference type="PROSITE" id="PS00675">
    <property type="entry name" value="SIGMA54_INTERACT_1"/>
    <property type="match status" value="1"/>
</dbReference>
<evidence type="ECO:0000256" key="3">
    <source>
        <dbReference type="ARBA" id="ARBA00023015"/>
    </source>
</evidence>
<dbReference type="CDD" id="cd00130">
    <property type="entry name" value="PAS"/>
    <property type="match status" value="1"/>
</dbReference>
<dbReference type="Proteomes" id="UP000239549">
    <property type="component" value="Unassembled WGS sequence"/>
</dbReference>
<dbReference type="InterPro" id="IPR000014">
    <property type="entry name" value="PAS"/>
</dbReference>
<dbReference type="EMBL" id="BFAV01000154">
    <property type="protein sequence ID" value="GBF34924.1"/>
    <property type="molecule type" value="Genomic_DNA"/>
</dbReference>
<dbReference type="Gene3D" id="1.10.8.60">
    <property type="match status" value="1"/>
</dbReference>
<dbReference type="PROSITE" id="PS00688">
    <property type="entry name" value="SIGMA54_INTERACT_3"/>
    <property type="match status" value="1"/>
</dbReference>
<dbReference type="InterPro" id="IPR025944">
    <property type="entry name" value="Sigma_54_int_dom_CS"/>
</dbReference>
<dbReference type="NCBIfam" id="TIGR00229">
    <property type="entry name" value="sensory_box"/>
    <property type="match status" value="1"/>
</dbReference>
<accession>A0A2L2XFY4</accession>
<dbReference type="GO" id="GO:0005524">
    <property type="term" value="F:ATP binding"/>
    <property type="evidence" value="ECO:0007669"/>
    <property type="project" value="UniProtKB-KW"/>
</dbReference>
<dbReference type="PANTHER" id="PTHR32071:SF57">
    <property type="entry name" value="C4-DICARBOXYLATE TRANSPORT TRANSCRIPTIONAL REGULATORY PROTEIN DCTD"/>
    <property type="match status" value="1"/>
</dbReference>
<dbReference type="InterPro" id="IPR009057">
    <property type="entry name" value="Homeodomain-like_sf"/>
</dbReference>
<dbReference type="FunFam" id="3.40.50.300:FF:000006">
    <property type="entry name" value="DNA-binding transcriptional regulator NtrC"/>
    <property type="match status" value="1"/>
</dbReference>
<evidence type="ECO:0000256" key="4">
    <source>
        <dbReference type="ARBA" id="ARBA00023125"/>
    </source>
</evidence>
<dbReference type="InterPro" id="IPR002197">
    <property type="entry name" value="HTH_Fis"/>
</dbReference>
<sequence>MINVPLELLPVLKLLPGEYIFNDGAEVLAGQDNALVVDEKGCFLGKIPISFLNEDIPIRKLHSLVEPVQETIQQNENAVELIEHFKNKEKVVYVTNWENKLIGAVSSDSRVISMLIKMKDNFLFPNIFDAIYEAVLIIDISGSIVYVNHAYTNIVGISGWKILGRKMSEVEPHSSCLKVLKGHSPVINKRYFIESVGVEVLANIIPFYVNGKLEGVVSMFRNVYETINLGHELQRMRGVAEYLHNEEAENKLPEAFDKIVGNNRHFRQALALAANVCNTNATVMLRGDSGTGKEVLAEAIQKSSLRKDCPFIKVNCASIPENLLESELFGYEEGAFTGAKRGGKKGKFELAHKGTIFLDEVGDMSLAMQAKLLRVLQEKEIERVGSSRTIPVDVRVISATNKDLETMVLQKQFRDDLYYRLNVIPIFLPPLRRRKDDIPLLVERFLGLYCKEHGKDKVIVSSEVMNILIDYDWPGNIRELKNVIEHAVILCAWGVVTVEHLPIFFKKHKNNPSAPEWDKESLSEMVEQLEKEAIARALRKYGNKSDAIKALGISRRSFYLKLKKYQMFV</sequence>
<organism evidence="8 9">
    <name type="scientific">Desulfocucumis palustris</name>
    <dbReference type="NCBI Taxonomy" id="1898651"/>
    <lineage>
        <taxon>Bacteria</taxon>
        <taxon>Bacillati</taxon>
        <taxon>Bacillota</taxon>
        <taxon>Clostridia</taxon>
        <taxon>Eubacteriales</taxon>
        <taxon>Desulfocucumaceae</taxon>
        <taxon>Desulfocucumis</taxon>
    </lineage>
</organism>
<dbReference type="GO" id="GO:0006355">
    <property type="term" value="P:regulation of DNA-templated transcription"/>
    <property type="evidence" value="ECO:0007669"/>
    <property type="project" value="InterPro"/>
</dbReference>
<dbReference type="Gene3D" id="3.30.450.20">
    <property type="entry name" value="PAS domain"/>
    <property type="match status" value="1"/>
</dbReference>
<dbReference type="Pfam" id="PF25601">
    <property type="entry name" value="AAA_lid_14"/>
    <property type="match status" value="1"/>
</dbReference>
<dbReference type="GO" id="GO:0043565">
    <property type="term" value="F:sequence-specific DNA binding"/>
    <property type="evidence" value="ECO:0007669"/>
    <property type="project" value="InterPro"/>
</dbReference>
<dbReference type="PANTHER" id="PTHR32071">
    <property type="entry name" value="TRANSCRIPTIONAL REGULATORY PROTEIN"/>
    <property type="match status" value="1"/>
</dbReference>
<dbReference type="Pfam" id="PF00158">
    <property type="entry name" value="Sigma54_activat"/>
    <property type="match status" value="1"/>
</dbReference>
<keyword evidence="2" id="KW-0067">ATP-binding</keyword>
<dbReference type="Pfam" id="PF02954">
    <property type="entry name" value="HTH_8"/>
    <property type="match status" value="1"/>
</dbReference>
<dbReference type="InterPro" id="IPR003593">
    <property type="entry name" value="AAA+_ATPase"/>
</dbReference>
<dbReference type="PROSITE" id="PS00676">
    <property type="entry name" value="SIGMA54_INTERACT_2"/>
    <property type="match status" value="1"/>
</dbReference>
<keyword evidence="4" id="KW-0238">DNA-binding</keyword>